<accession>A0ABT1SAX1</accession>
<name>A0ABT1SAX1_9FIRM</name>
<dbReference type="Proteomes" id="UP001524478">
    <property type="component" value="Unassembled WGS sequence"/>
</dbReference>
<keyword evidence="1" id="KW-0812">Transmembrane</keyword>
<proteinExistence type="predicted"/>
<gene>
    <name evidence="2" type="ORF">NE686_11000</name>
</gene>
<comment type="caution">
    <text evidence="2">The sequence shown here is derived from an EMBL/GenBank/DDBJ whole genome shotgun (WGS) entry which is preliminary data.</text>
</comment>
<feature type="transmembrane region" description="Helical" evidence="1">
    <location>
        <begin position="7"/>
        <end position="29"/>
    </location>
</feature>
<dbReference type="EMBL" id="JANGAC010000007">
    <property type="protein sequence ID" value="MCQ4923618.1"/>
    <property type="molecule type" value="Genomic_DNA"/>
</dbReference>
<evidence type="ECO:0000313" key="2">
    <source>
        <dbReference type="EMBL" id="MCQ4923618.1"/>
    </source>
</evidence>
<keyword evidence="1" id="KW-0472">Membrane</keyword>
<dbReference type="RefSeq" id="WP_256311550.1">
    <property type="nucleotide sequence ID" value="NZ_JANGAC010000007.1"/>
</dbReference>
<evidence type="ECO:0000313" key="3">
    <source>
        <dbReference type="Proteomes" id="UP001524478"/>
    </source>
</evidence>
<sequence length="170" mass="20607">MTIINKWKAWVVVLIPISIVSLLFAISVYSKQKKYIDEDKQQFIYEINNSITKSKVEIDNIILNKEEIYIDYKDIKCLMIYHRNLERSIFGFKKKSRFINSELDNGFQQLWDNYNSIEPINEEDIRLYYEQLFKRADSKEHILLNDDDVYMLQEILNFYNIMRKEINNLI</sequence>
<reference evidence="2 3" key="1">
    <citation type="submission" date="2022-06" db="EMBL/GenBank/DDBJ databases">
        <title>Isolation of gut microbiota from human fecal samples.</title>
        <authorList>
            <person name="Pamer E.G."/>
            <person name="Barat B."/>
            <person name="Waligurski E."/>
            <person name="Medina S."/>
            <person name="Paddock L."/>
            <person name="Mostad J."/>
        </authorList>
    </citation>
    <scope>NUCLEOTIDE SEQUENCE [LARGE SCALE GENOMIC DNA]</scope>
    <source>
        <strain evidence="2 3">DFI.7.95</strain>
    </source>
</reference>
<keyword evidence="3" id="KW-1185">Reference proteome</keyword>
<organism evidence="2 3">
    <name type="scientific">Tissierella carlieri</name>
    <dbReference type="NCBI Taxonomy" id="689904"/>
    <lineage>
        <taxon>Bacteria</taxon>
        <taxon>Bacillati</taxon>
        <taxon>Bacillota</taxon>
        <taxon>Tissierellia</taxon>
        <taxon>Tissierellales</taxon>
        <taxon>Tissierellaceae</taxon>
        <taxon>Tissierella</taxon>
    </lineage>
</organism>
<protein>
    <submittedName>
        <fullName evidence="2">Uncharacterized protein</fullName>
    </submittedName>
</protein>
<keyword evidence="1" id="KW-1133">Transmembrane helix</keyword>
<evidence type="ECO:0000256" key="1">
    <source>
        <dbReference type="SAM" id="Phobius"/>
    </source>
</evidence>